<dbReference type="EMBL" id="CAJJDM010000002">
    <property type="protein sequence ID" value="CAD8043350.1"/>
    <property type="molecule type" value="Genomic_DNA"/>
</dbReference>
<comment type="caution">
    <text evidence="1">The sequence shown here is derived from an EMBL/GenBank/DDBJ whole genome shotgun (WGS) entry which is preliminary data.</text>
</comment>
<protein>
    <submittedName>
        <fullName evidence="1">Uncharacterized protein</fullName>
    </submittedName>
</protein>
<accession>A0A8S1JS20</accession>
<reference evidence="1" key="1">
    <citation type="submission" date="2021-01" db="EMBL/GenBank/DDBJ databases">
        <authorList>
            <consortium name="Genoscope - CEA"/>
            <person name="William W."/>
        </authorList>
    </citation>
    <scope>NUCLEOTIDE SEQUENCE</scope>
</reference>
<name>A0A8S1JS20_PARPR</name>
<gene>
    <name evidence="1" type="ORF">PPRIM_AZ9-3.1.T0050001</name>
</gene>
<dbReference type="AlphaFoldDB" id="A0A8S1JS20"/>
<evidence type="ECO:0000313" key="2">
    <source>
        <dbReference type="Proteomes" id="UP000688137"/>
    </source>
</evidence>
<sequence length="164" mass="19751">MLYGQKKQIRFCQIRSWFRFFQSLFLSYVKRNSSFDGNFGSVRFRKQQYTYDSNLEVALGMLVTIKGKLNRLEIQDLYNTKQIQLYQAEKIVKHGILETYGFANQRKLRRLQSTLANMTFFAGRLPYYPSQNINELFILYLELHLLQRLRKVFNFINQFQCINK</sequence>
<dbReference type="Proteomes" id="UP000688137">
    <property type="component" value="Unassembled WGS sequence"/>
</dbReference>
<evidence type="ECO:0000313" key="1">
    <source>
        <dbReference type="EMBL" id="CAD8043350.1"/>
    </source>
</evidence>
<proteinExistence type="predicted"/>
<keyword evidence="2" id="KW-1185">Reference proteome</keyword>
<organism evidence="1 2">
    <name type="scientific">Paramecium primaurelia</name>
    <dbReference type="NCBI Taxonomy" id="5886"/>
    <lineage>
        <taxon>Eukaryota</taxon>
        <taxon>Sar</taxon>
        <taxon>Alveolata</taxon>
        <taxon>Ciliophora</taxon>
        <taxon>Intramacronucleata</taxon>
        <taxon>Oligohymenophorea</taxon>
        <taxon>Peniculida</taxon>
        <taxon>Parameciidae</taxon>
        <taxon>Paramecium</taxon>
    </lineage>
</organism>